<gene>
    <name evidence="2" type="ORF">GPECTOR_4g673</name>
</gene>
<dbReference type="Proteomes" id="UP000075714">
    <property type="component" value="Unassembled WGS sequence"/>
</dbReference>
<comment type="caution">
    <text evidence="2">The sequence shown here is derived from an EMBL/GenBank/DDBJ whole genome shotgun (WGS) entry which is preliminary data.</text>
</comment>
<feature type="region of interest" description="Disordered" evidence="1">
    <location>
        <begin position="214"/>
        <end position="262"/>
    </location>
</feature>
<name>A0A150GY49_GONPE</name>
<evidence type="ECO:0000313" key="2">
    <source>
        <dbReference type="EMBL" id="KXZ54608.1"/>
    </source>
</evidence>
<accession>A0A150GY49</accession>
<feature type="compositionally biased region" description="Low complexity" evidence="1">
    <location>
        <begin position="765"/>
        <end position="776"/>
    </location>
</feature>
<feature type="region of interest" description="Disordered" evidence="1">
    <location>
        <begin position="765"/>
        <end position="800"/>
    </location>
</feature>
<dbReference type="AlphaFoldDB" id="A0A150GY49"/>
<proteinExistence type="predicted"/>
<feature type="compositionally biased region" description="Acidic residues" evidence="1">
    <location>
        <begin position="777"/>
        <end position="792"/>
    </location>
</feature>
<protein>
    <submittedName>
        <fullName evidence="2">Uncharacterized protein</fullName>
    </submittedName>
</protein>
<sequence length="800" mass="82231">MMTGRFGAFELPLPVSQKKLPPPPPAPLPCLVPLRLDPALRPPWLASLTALDLRAWRPRPCNSAMEAARLCAALPALTCLHLHLRLRPRPRPAPRSCPGSRVVGAEALGEGAGAEGVTGLVHKQGCGEGSGEPGGAVATTADEVAKAEAEAESALLKAAGPQLLALELILDLDSSMSYLDVNAGFGAALPAVVELLSGCASLRGLQLRLVAGGGDEAQGEGKWDEAGASELAESPQRSQGHANCGGSGRSSNNRGSSGSAGTPLAVVQASTSAFASAATGPQQAALESPALAQLAAALSSLTSLRSLELAGPLLPADLLPQLEVHPAALQTLTGLVHLTRLVLPFQLAAGTAAAASTAASATAAAPGAALPSLYGLTAKRWHVLYGAAVCSLLDLQPQQIQIPIQRASHTVHSHATLPPPAPPPAPPFAQHLLDLDLGHDLALTLPYLPYAATALTRLCVGELSCECVAAGQWDLVPESPPPLPDALLAGLPAWAWEPAVAGQPGAGGGRPRCALPLAAVRVPPRLRCLRVRFLPDVAVLAALAALPCLSRLECTAIQHPHGEICLDFAAIGLRGPPDLTMSARRSFRGDDGRAATAVAAHEPASIGRPDAAVSAASGGISPRAPAEELRVMVNAAARLLLRLLAEADWSRHPLTLRPSPFAFLRPGYEALRWAGPHAEWLEGLAPLAGKASRWGANFPRAHCIGPLARPQVRRLRLKQMVVGLADLEALRQALPGLQAVELHRCAAGRGALRRAAALLGPGVLDASGADAAPGGPEDCEDMFGDSDSDEDGGGERGPTG</sequence>
<feature type="compositionally biased region" description="Low complexity" evidence="1">
    <location>
        <begin position="249"/>
        <end position="261"/>
    </location>
</feature>
<organism evidence="2 3">
    <name type="scientific">Gonium pectorale</name>
    <name type="common">Green alga</name>
    <dbReference type="NCBI Taxonomy" id="33097"/>
    <lineage>
        <taxon>Eukaryota</taxon>
        <taxon>Viridiplantae</taxon>
        <taxon>Chlorophyta</taxon>
        <taxon>core chlorophytes</taxon>
        <taxon>Chlorophyceae</taxon>
        <taxon>CS clade</taxon>
        <taxon>Chlamydomonadales</taxon>
        <taxon>Volvocaceae</taxon>
        <taxon>Gonium</taxon>
    </lineage>
</organism>
<evidence type="ECO:0000256" key="1">
    <source>
        <dbReference type="SAM" id="MobiDB-lite"/>
    </source>
</evidence>
<dbReference type="EMBL" id="LSYV01000005">
    <property type="protein sequence ID" value="KXZ54608.1"/>
    <property type="molecule type" value="Genomic_DNA"/>
</dbReference>
<evidence type="ECO:0000313" key="3">
    <source>
        <dbReference type="Proteomes" id="UP000075714"/>
    </source>
</evidence>
<dbReference type="OrthoDB" id="550639at2759"/>
<keyword evidence="3" id="KW-1185">Reference proteome</keyword>
<reference evidence="3" key="1">
    <citation type="journal article" date="2016" name="Nat. Commun.">
        <title>The Gonium pectorale genome demonstrates co-option of cell cycle regulation during the evolution of multicellularity.</title>
        <authorList>
            <person name="Hanschen E.R."/>
            <person name="Marriage T.N."/>
            <person name="Ferris P.J."/>
            <person name="Hamaji T."/>
            <person name="Toyoda A."/>
            <person name="Fujiyama A."/>
            <person name="Neme R."/>
            <person name="Noguchi H."/>
            <person name="Minakuchi Y."/>
            <person name="Suzuki M."/>
            <person name="Kawai-Toyooka H."/>
            <person name="Smith D.R."/>
            <person name="Sparks H."/>
            <person name="Anderson J."/>
            <person name="Bakaric R."/>
            <person name="Luria V."/>
            <person name="Karger A."/>
            <person name="Kirschner M.W."/>
            <person name="Durand P.M."/>
            <person name="Michod R.E."/>
            <person name="Nozaki H."/>
            <person name="Olson B.J."/>
        </authorList>
    </citation>
    <scope>NUCLEOTIDE SEQUENCE [LARGE SCALE GENOMIC DNA]</scope>
    <source>
        <strain evidence="3">NIES-2863</strain>
    </source>
</reference>